<accession>A0A9Q3GJA9</accession>
<dbReference type="EMBL" id="AVOT02002101">
    <property type="protein sequence ID" value="MBW0469179.1"/>
    <property type="molecule type" value="Genomic_DNA"/>
</dbReference>
<reference evidence="2" key="1">
    <citation type="submission" date="2021-03" db="EMBL/GenBank/DDBJ databases">
        <title>Draft genome sequence of rust myrtle Austropuccinia psidii MF-1, a brazilian biotype.</title>
        <authorList>
            <person name="Quecine M.C."/>
            <person name="Pachon D.M.R."/>
            <person name="Bonatelli M.L."/>
            <person name="Correr F.H."/>
            <person name="Franceschini L.M."/>
            <person name="Leite T.F."/>
            <person name="Margarido G.R.A."/>
            <person name="Almeida C.A."/>
            <person name="Ferrarezi J.A."/>
            <person name="Labate C.A."/>
        </authorList>
    </citation>
    <scope>NUCLEOTIDE SEQUENCE</scope>
    <source>
        <strain evidence="2">MF-1</strain>
    </source>
</reference>
<sequence length="509" mass="57256">MILAVKKQDDLVKSVNVSHDPINGAPISYKEAITLGEANEWGVAINEELASMNDQHVFEILTVQKALMEVPRKSILSTKWVFMRKLKPLRFKARLVAQGFRQIQGINFEETFAPTPTFNSLRLLFLVALYKGWDVKTFDVKVVFLNSMIDKPVYIWPPQGMNLPPHSVLKLKKALYGTKQAARCWWLHLQHILKGIGFVVNPEDTSTYYLHSSKGQAMLWIHVDDGALAASSVELMELISSKLTDALKIKWDGEIASLVGISITPLHHGFKLHQPDLIHKLLNLKPSNVTARLPLPIKCSLESLKHGGSRPDISYAVNYLARFSLGPTLAHWNALRHLISYMRFMSDKGILISKPMNNLIRCYVDANWGGEANRSTQGYILFHGKNPVAWKSNRQAMVAASTTQAEYLALSFAAKECLWISHLFALVLKEPVPTLLLDNKTAMGIAADLVSRKQTRHLIREFNIINKYVVKGKIMLDWVSTKDQLADIMTKSLGYVALSNIVDSITYTC</sequence>
<proteinExistence type="predicted"/>
<dbReference type="InterPro" id="IPR043502">
    <property type="entry name" value="DNA/RNA_pol_sf"/>
</dbReference>
<dbReference type="OrthoDB" id="166608at2759"/>
<feature type="domain" description="Reverse transcriptase Ty1/copia-type" evidence="1">
    <location>
        <begin position="75"/>
        <end position="283"/>
    </location>
</feature>
<name>A0A9Q3GJA9_9BASI</name>
<evidence type="ECO:0000313" key="3">
    <source>
        <dbReference type="Proteomes" id="UP000765509"/>
    </source>
</evidence>
<evidence type="ECO:0000313" key="2">
    <source>
        <dbReference type="EMBL" id="MBW0469179.1"/>
    </source>
</evidence>
<gene>
    <name evidence="2" type="ORF">O181_008894</name>
</gene>
<evidence type="ECO:0000259" key="1">
    <source>
        <dbReference type="Pfam" id="PF07727"/>
    </source>
</evidence>
<organism evidence="2 3">
    <name type="scientific">Austropuccinia psidii MF-1</name>
    <dbReference type="NCBI Taxonomy" id="1389203"/>
    <lineage>
        <taxon>Eukaryota</taxon>
        <taxon>Fungi</taxon>
        <taxon>Dikarya</taxon>
        <taxon>Basidiomycota</taxon>
        <taxon>Pucciniomycotina</taxon>
        <taxon>Pucciniomycetes</taxon>
        <taxon>Pucciniales</taxon>
        <taxon>Sphaerophragmiaceae</taxon>
        <taxon>Austropuccinia</taxon>
    </lineage>
</organism>
<dbReference type="AlphaFoldDB" id="A0A9Q3GJA9"/>
<dbReference type="InterPro" id="IPR013103">
    <property type="entry name" value="RVT_2"/>
</dbReference>
<dbReference type="CDD" id="cd09272">
    <property type="entry name" value="RNase_HI_RT_Ty1"/>
    <property type="match status" value="1"/>
</dbReference>
<keyword evidence="3" id="KW-1185">Reference proteome</keyword>
<dbReference type="Pfam" id="PF07727">
    <property type="entry name" value="RVT_2"/>
    <property type="match status" value="1"/>
</dbReference>
<dbReference type="Proteomes" id="UP000765509">
    <property type="component" value="Unassembled WGS sequence"/>
</dbReference>
<protein>
    <recommendedName>
        <fullName evidence="1">Reverse transcriptase Ty1/copia-type domain-containing protein</fullName>
    </recommendedName>
</protein>
<comment type="caution">
    <text evidence="2">The sequence shown here is derived from an EMBL/GenBank/DDBJ whole genome shotgun (WGS) entry which is preliminary data.</text>
</comment>
<dbReference type="SUPFAM" id="SSF56672">
    <property type="entry name" value="DNA/RNA polymerases"/>
    <property type="match status" value="1"/>
</dbReference>
<dbReference type="PANTHER" id="PTHR11439">
    <property type="entry name" value="GAG-POL-RELATED RETROTRANSPOSON"/>
    <property type="match status" value="1"/>
</dbReference>
<dbReference type="PANTHER" id="PTHR11439:SF483">
    <property type="entry name" value="PEPTIDE SYNTHASE GLIP-LIKE, PUTATIVE (AFU_ORTHOLOGUE AFUA_3G12920)-RELATED"/>
    <property type="match status" value="1"/>
</dbReference>